<gene>
    <name evidence="1" type="ORF">UFOPK1493_03654</name>
</gene>
<dbReference type="AlphaFoldDB" id="A0A6J6FLF6"/>
<reference evidence="1" key="1">
    <citation type="submission" date="2020-05" db="EMBL/GenBank/DDBJ databases">
        <authorList>
            <person name="Chiriac C."/>
            <person name="Salcher M."/>
            <person name="Ghai R."/>
            <person name="Kavagutti S V."/>
        </authorList>
    </citation>
    <scope>NUCLEOTIDE SEQUENCE</scope>
</reference>
<accession>A0A6J6FLF6</accession>
<sequence>MPRLCERPGCSVPADVAYGFDADTLVVWLDRFEVDQGVRAGVLCRRHADAMVVPLGWMLDDRREPVPRLFSAARMQDLTDGMARPRPRRRNPDRNGDRTIEMIRTAVMQLTLDDTGNGEGVVHELGPTPLVAERDEPVAVEPVAVEPVAVEPVAVEPVAVGEVAVGEVAVEEVAVEEPEAEQPEAQVLPWQPRFDPSDDLSGLLRARGRLLSRAFQGLAADGS</sequence>
<dbReference type="EMBL" id="CAEZSR010000217">
    <property type="protein sequence ID" value="CAB4589310.1"/>
    <property type="molecule type" value="Genomic_DNA"/>
</dbReference>
<proteinExistence type="predicted"/>
<name>A0A6J6FLF6_9ZZZZ</name>
<protein>
    <submittedName>
        <fullName evidence="1">Unannotated protein</fullName>
    </submittedName>
</protein>
<organism evidence="1">
    <name type="scientific">freshwater metagenome</name>
    <dbReference type="NCBI Taxonomy" id="449393"/>
    <lineage>
        <taxon>unclassified sequences</taxon>
        <taxon>metagenomes</taxon>
        <taxon>ecological metagenomes</taxon>
    </lineage>
</organism>
<evidence type="ECO:0000313" key="1">
    <source>
        <dbReference type="EMBL" id="CAB4589310.1"/>
    </source>
</evidence>